<feature type="repeat" description="Solcar" evidence="9">
    <location>
        <begin position="261"/>
        <end position="345"/>
    </location>
</feature>
<evidence type="ECO:0000256" key="9">
    <source>
        <dbReference type="PROSITE-ProRule" id="PRU00282"/>
    </source>
</evidence>
<keyword evidence="5" id="KW-0677">Repeat</keyword>
<evidence type="ECO:0000313" key="12">
    <source>
        <dbReference type="Proteomes" id="UP000245768"/>
    </source>
</evidence>
<dbReference type="PRINTS" id="PR00926">
    <property type="entry name" value="MITOCARRIER"/>
</dbReference>
<dbReference type="GeneID" id="37042736"/>
<proteinExistence type="inferred from homology"/>
<keyword evidence="8 9" id="KW-0472">Membrane</keyword>
<dbReference type="InterPro" id="IPR023395">
    <property type="entry name" value="MCP_dom_sf"/>
</dbReference>
<evidence type="ECO:0000313" key="11">
    <source>
        <dbReference type="EMBL" id="PWN94326.1"/>
    </source>
</evidence>
<evidence type="ECO:0000256" key="2">
    <source>
        <dbReference type="ARBA" id="ARBA00006375"/>
    </source>
</evidence>
<keyword evidence="7" id="KW-0496">Mitochondrion</keyword>
<comment type="subcellular location">
    <subcellularLocation>
        <location evidence="1">Mitochondrion membrane</location>
        <topology evidence="1">Multi-pass membrane protein</topology>
    </subcellularLocation>
</comment>
<evidence type="ECO:0000256" key="4">
    <source>
        <dbReference type="ARBA" id="ARBA00022692"/>
    </source>
</evidence>
<keyword evidence="4 9" id="KW-0812">Transmembrane</keyword>
<dbReference type="InterPro" id="IPR002067">
    <property type="entry name" value="MCP"/>
</dbReference>
<dbReference type="Gene3D" id="1.50.40.10">
    <property type="entry name" value="Mitochondrial carrier domain"/>
    <property type="match status" value="2"/>
</dbReference>
<evidence type="ECO:0000256" key="10">
    <source>
        <dbReference type="RuleBase" id="RU000488"/>
    </source>
</evidence>
<name>A0A316YZ46_9BASI</name>
<dbReference type="Pfam" id="PF00153">
    <property type="entry name" value="Mito_carr"/>
    <property type="match status" value="3"/>
</dbReference>
<protein>
    <submittedName>
        <fullName evidence="11">Mitochondrial carrier</fullName>
    </submittedName>
</protein>
<evidence type="ECO:0000256" key="3">
    <source>
        <dbReference type="ARBA" id="ARBA00022448"/>
    </source>
</evidence>
<dbReference type="AlphaFoldDB" id="A0A316YZ46"/>
<keyword evidence="6" id="KW-1133">Transmembrane helix</keyword>
<dbReference type="Proteomes" id="UP000245768">
    <property type="component" value="Unassembled WGS sequence"/>
</dbReference>
<evidence type="ECO:0000256" key="5">
    <source>
        <dbReference type="ARBA" id="ARBA00022737"/>
    </source>
</evidence>
<reference evidence="11" key="1">
    <citation type="journal article" date="2018" name="Mol. Biol. Evol.">
        <title>Broad Genomic Sampling Reveals a Smut Pathogenic Ancestry of the Fungal Clade Ustilaginomycotina.</title>
        <authorList>
            <person name="Kijpornyongpan T."/>
            <person name="Mondo S.J."/>
            <person name="Barry K."/>
            <person name="Sandor L."/>
            <person name="Lee J."/>
            <person name="Lipzen A."/>
            <person name="Pangilinan J."/>
            <person name="LaButti K."/>
            <person name="Hainaut M."/>
            <person name="Henrissat B."/>
            <person name="Grigoriev I.V."/>
            <person name="Spatafora J.W."/>
            <person name="Aime M.C."/>
        </authorList>
    </citation>
    <scope>NUCLEOTIDE SEQUENCE [LARGE SCALE GENOMIC DNA]</scope>
    <source>
        <strain evidence="11">MCA 4198</strain>
    </source>
</reference>
<dbReference type="PANTHER" id="PTHR45939">
    <property type="entry name" value="PEROXISOMAL MEMBRANE PROTEIN PMP34-RELATED"/>
    <property type="match status" value="1"/>
</dbReference>
<organism evidence="11 12">
    <name type="scientific">Acaromyces ingoldii</name>
    <dbReference type="NCBI Taxonomy" id="215250"/>
    <lineage>
        <taxon>Eukaryota</taxon>
        <taxon>Fungi</taxon>
        <taxon>Dikarya</taxon>
        <taxon>Basidiomycota</taxon>
        <taxon>Ustilaginomycotina</taxon>
        <taxon>Exobasidiomycetes</taxon>
        <taxon>Exobasidiales</taxon>
        <taxon>Cryptobasidiaceae</taxon>
        <taxon>Acaromyces</taxon>
    </lineage>
</organism>
<gene>
    <name evidence="11" type="ORF">FA10DRAFT_264869</name>
</gene>
<dbReference type="GO" id="GO:0015217">
    <property type="term" value="F:ADP transmembrane transporter activity"/>
    <property type="evidence" value="ECO:0007669"/>
    <property type="project" value="TreeGrafter"/>
</dbReference>
<dbReference type="OrthoDB" id="446044at2759"/>
<keyword evidence="12" id="KW-1185">Reference proteome</keyword>
<dbReference type="SUPFAM" id="SSF103506">
    <property type="entry name" value="Mitochondrial carrier"/>
    <property type="match status" value="1"/>
</dbReference>
<feature type="repeat" description="Solcar" evidence="9">
    <location>
        <begin position="7"/>
        <end position="106"/>
    </location>
</feature>
<evidence type="ECO:0000256" key="1">
    <source>
        <dbReference type="ARBA" id="ARBA00004225"/>
    </source>
</evidence>
<dbReference type="InterPro" id="IPR018108">
    <property type="entry name" value="MCP_transmembrane"/>
</dbReference>
<dbReference type="PROSITE" id="PS50920">
    <property type="entry name" value="SOLCAR"/>
    <property type="match status" value="3"/>
</dbReference>
<feature type="repeat" description="Solcar" evidence="9">
    <location>
        <begin position="122"/>
        <end position="252"/>
    </location>
</feature>
<accession>A0A316YZ46</accession>
<evidence type="ECO:0000256" key="7">
    <source>
        <dbReference type="ARBA" id="ARBA00023128"/>
    </source>
</evidence>
<evidence type="ECO:0000256" key="8">
    <source>
        <dbReference type="ARBA" id="ARBA00023136"/>
    </source>
</evidence>
<dbReference type="STRING" id="215250.A0A316YZ46"/>
<evidence type="ECO:0000256" key="6">
    <source>
        <dbReference type="ARBA" id="ARBA00022989"/>
    </source>
</evidence>
<dbReference type="GO" id="GO:0031966">
    <property type="term" value="C:mitochondrial membrane"/>
    <property type="evidence" value="ECO:0007669"/>
    <property type="project" value="UniProtKB-SubCell"/>
</dbReference>
<dbReference type="InParanoid" id="A0A316YZ46"/>
<dbReference type="EMBL" id="KZ819634">
    <property type="protein sequence ID" value="PWN94326.1"/>
    <property type="molecule type" value="Genomic_DNA"/>
</dbReference>
<keyword evidence="3 10" id="KW-0813">Transport</keyword>
<dbReference type="PANTHER" id="PTHR45939:SF1">
    <property type="entry name" value="MITOCHONDRIAL THIAMINE PYROPHOSPHATE CARRIER 1-RELATED"/>
    <property type="match status" value="1"/>
</dbReference>
<sequence length="356" mass="38149">MAQQEPLTPFGNALAGALGGVFSNAVIYPLDTVKTRIQADQGPKNDAKKKGQVTVRKGAGLLEGVMTIARSKEGVTGLYRGFGASMVNTFSTQFAYFYWYTVVRTLYVNRLATKGKGGVAQLSTAVELLLGAVAGGLAQIFTIPVSVIATRQQLGGPRSDEEDIVEKKQELAAANSPAQPTASAKAKSAAVTAGKSVAKVANPSDPDSFLGVAREILRDDGITGLWRGLKPSLVLTVNPAITYGVFERVKNIILAASDGKMTPAKSFLVGAVSKTLATLVTFPYILAKVRLQAKDTPYTGAIDVLQKVFKREGVIGWYKGCQSQVTKAVLAQALLFYFRDYFEVWTRKILYSAKKP</sequence>
<dbReference type="InterPro" id="IPR052217">
    <property type="entry name" value="Mito/Peroxisomal_Carrier"/>
</dbReference>
<dbReference type="RefSeq" id="XP_025381524.1">
    <property type="nucleotide sequence ID" value="XM_025520820.1"/>
</dbReference>
<comment type="similarity">
    <text evidence="2 10">Belongs to the mitochondrial carrier (TC 2.A.29) family.</text>
</comment>